<keyword evidence="3 6" id="KW-0067">ATP-binding</keyword>
<feature type="coiled-coil region" evidence="6">
    <location>
        <begin position="356"/>
        <end position="432"/>
    </location>
</feature>
<feature type="coiled-coil region" evidence="6">
    <location>
        <begin position="965"/>
        <end position="992"/>
    </location>
</feature>
<organism evidence="8 9">
    <name type="scientific">Agaribacter flavus</name>
    <dbReference type="NCBI Taxonomy" id="1902781"/>
    <lineage>
        <taxon>Bacteria</taxon>
        <taxon>Pseudomonadati</taxon>
        <taxon>Pseudomonadota</taxon>
        <taxon>Gammaproteobacteria</taxon>
        <taxon>Alteromonadales</taxon>
        <taxon>Alteromonadaceae</taxon>
        <taxon>Agaribacter</taxon>
    </lineage>
</organism>
<dbReference type="InterPro" id="IPR011890">
    <property type="entry name" value="SMC_prok"/>
</dbReference>
<comment type="caution">
    <text evidence="8">The sequence shown here is derived from an EMBL/GenBank/DDBJ whole genome shotgun (WGS) entry which is preliminary data.</text>
</comment>
<dbReference type="PIRSF" id="PIRSF005719">
    <property type="entry name" value="SMC"/>
    <property type="match status" value="1"/>
</dbReference>
<evidence type="ECO:0000313" key="9">
    <source>
        <dbReference type="Proteomes" id="UP001595478"/>
    </source>
</evidence>
<feature type="domain" description="RecF/RecN/SMC N-terminal" evidence="7">
    <location>
        <begin position="3"/>
        <end position="1134"/>
    </location>
</feature>
<proteinExistence type="inferred from homology"/>
<dbReference type="PANTHER" id="PTHR43977">
    <property type="entry name" value="STRUCTURAL MAINTENANCE OF CHROMOSOMES PROTEIN 3"/>
    <property type="match status" value="1"/>
</dbReference>
<dbReference type="NCBIfam" id="TIGR02168">
    <property type="entry name" value="SMC_prok_B"/>
    <property type="match status" value="1"/>
</dbReference>
<comment type="domain">
    <text evidence="6">Contains large globular domains required for ATP hydrolysis at each terminus and a third globular domain forming a flexible hinge near the middle of the molecule. These domains are separated by coiled-coil structures.</text>
</comment>
<dbReference type="Proteomes" id="UP001595478">
    <property type="component" value="Unassembled WGS sequence"/>
</dbReference>
<dbReference type="Gene3D" id="3.40.50.300">
    <property type="entry name" value="P-loop containing nucleotide triphosphate hydrolases"/>
    <property type="match status" value="2"/>
</dbReference>
<evidence type="ECO:0000256" key="6">
    <source>
        <dbReference type="HAMAP-Rule" id="MF_01894"/>
    </source>
</evidence>
<evidence type="ECO:0000256" key="5">
    <source>
        <dbReference type="ARBA" id="ARBA00023125"/>
    </source>
</evidence>
<feature type="binding site" evidence="6">
    <location>
        <begin position="32"/>
        <end position="39"/>
    </location>
    <ligand>
        <name>ATP</name>
        <dbReference type="ChEBI" id="CHEBI:30616"/>
    </ligand>
</feature>
<dbReference type="InterPro" id="IPR003395">
    <property type="entry name" value="RecF/RecN/SMC_N"/>
</dbReference>
<keyword evidence="9" id="KW-1185">Reference proteome</keyword>
<keyword evidence="5 6" id="KW-0238">DNA-binding</keyword>
<comment type="subunit">
    <text evidence="6">Homodimer.</text>
</comment>
<accession>A0ABV7FJ22</accession>
<dbReference type="SUPFAM" id="SSF52540">
    <property type="entry name" value="P-loop containing nucleoside triphosphate hydrolases"/>
    <property type="match status" value="1"/>
</dbReference>
<comment type="similarity">
    <text evidence="6">Belongs to the SMC family.</text>
</comment>
<sequence length="1149" mass="129882">MRLKRIRLAGFKSFVDPTTIPFPGDMTAILGPNGCGKSNVIDAVRWVLGESSAKNLRGDAMTDVIFNGSSARKPVSQCSVELVFDNTSGRIAGEYAAYNELSIKRIVTKDAISTYLLNSAKCRRRDITDLFLGTGLGPRSYAIIEQGMISKLIESRPQELRVFIEEAAGVSKYKERRKETQTRIQHTKDNLARLEDVRAELGEQLAKLKRQAAAATKYKELKQEERSLKAQLATLRWLAQTESVKKSDKIILALREQLNDLMAGKQQDESGLQSLKNEQVMCKQNISDIQQQIYALGNDITKLEQSQLFAKKRGSQIQVEIEQISIQSGEVKLALSALDLELDNTEQQLMEAEPEQLTLEEQLEDISLRKQDAESALETLNREYKLQDEAYLQQKQALQKLHGNMQQTLSLQQRTETRITELNNELAEFVDEGDEEACLLKEQIEEANIVLLTQEEGKDSAQSALNEVKKNETENEARYRDLEKQQLTLQAQYNTLSAMQASNKNKLPANLQDVSRPVWQAFSVPEGYEKALETVLRLFGDALVCDTQLEMDLSVSTSTSVLFSRYFTVEKTPNTLAALITQERVPAFFNSIFVASNESALENYYTSLQAEQSIITKDGRWIFTGTMITGELQQDSKVERAATMRNIRAELYALDVSISDAEATLETSRQSVSRAQLVFDNASEALRQSQQKAQHLESQWQLLKMRQQQEQQRRQRVQQELDKQTQTLLEEQESLALINEQIEELSVQVAELEDERQERDAVREQRSRQIQDINVQHNQIQRKTHEQALMTQRLQNSYQMLNEQKRNKSQQMNDFTEKLSLLREEAETLLMPTEGQNEKLQTMLQEKESLAEKQRSEGLQLAKVEEQISDIEKGQAGINARVDALKAEIESERLQGETARVRAQSFIEQLAEMKQSIKDVLDNLPEDADEQAYQDRLEKVSAALQRLGAVNLAAVEEYEEQAERKQHLDSQNDDLSLALDTLEAAMRKIDKETRSRFKATFDKVNDDLKSLFPKVFGGGSAYLALTEDDLLETGVTIMARPPGKKNSTIQLLSGGEKALTALSLVFAIFRLNPAPFCLLDEVDAPLDDANVGRFCKLVAEMSKTVQFIYITHNKVAMEMATHLTGVTMAEPGVSRMVSVDMEEALAIAE</sequence>
<feature type="coiled-coil region" evidence="6">
    <location>
        <begin position="170"/>
        <end position="238"/>
    </location>
</feature>
<dbReference type="EMBL" id="JBHRSW010000004">
    <property type="protein sequence ID" value="MFC3120273.1"/>
    <property type="molecule type" value="Genomic_DNA"/>
</dbReference>
<dbReference type="RefSeq" id="WP_376918412.1">
    <property type="nucleotide sequence ID" value="NZ_JBHRSW010000004.1"/>
</dbReference>
<keyword evidence="2 6" id="KW-0547">Nucleotide-binding</keyword>
<evidence type="ECO:0000256" key="2">
    <source>
        <dbReference type="ARBA" id="ARBA00022741"/>
    </source>
</evidence>
<dbReference type="InterPro" id="IPR027417">
    <property type="entry name" value="P-loop_NTPase"/>
</dbReference>
<reference evidence="9" key="1">
    <citation type="journal article" date="2019" name="Int. J. Syst. Evol. Microbiol.">
        <title>The Global Catalogue of Microorganisms (GCM) 10K type strain sequencing project: providing services to taxonomists for standard genome sequencing and annotation.</title>
        <authorList>
            <consortium name="The Broad Institute Genomics Platform"/>
            <consortium name="The Broad Institute Genome Sequencing Center for Infectious Disease"/>
            <person name="Wu L."/>
            <person name="Ma J."/>
        </authorList>
    </citation>
    <scope>NUCLEOTIDE SEQUENCE [LARGE SCALE GENOMIC DNA]</scope>
    <source>
        <strain evidence="9">KCTC 52473</strain>
    </source>
</reference>
<evidence type="ECO:0000313" key="8">
    <source>
        <dbReference type="EMBL" id="MFC3120273.1"/>
    </source>
</evidence>
<dbReference type="SUPFAM" id="SSF75553">
    <property type="entry name" value="Smc hinge domain"/>
    <property type="match status" value="1"/>
</dbReference>
<dbReference type="InterPro" id="IPR024704">
    <property type="entry name" value="SMC"/>
</dbReference>
<evidence type="ECO:0000256" key="4">
    <source>
        <dbReference type="ARBA" id="ARBA00023054"/>
    </source>
</evidence>
<dbReference type="CDD" id="cd03278">
    <property type="entry name" value="ABC_SMC_barmotin"/>
    <property type="match status" value="2"/>
</dbReference>
<gene>
    <name evidence="6 8" type="primary">smc</name>
    <name evidence="8" type="ORF">ACFOHL_01400</name>
</gene>
<dbReference type="InterPro" id="IPR036277">
    <property type="entry name" value="SMC_hinge_sf"/>
</dbReference>
<evidence type="ECO:0000259" key="7">
    <source>
        <dbReference type="Pfam" id="PF02463"/>
    </source>
</evidence>
<keyword evidence="4 6" id="KW-0175">Coiled coil</keyword>
<dbReference type="Pfam" id="PF02463">
    <property type="entry name" value="SMC_N"/>
    <property type="match status" value="1"/>
</dbReference>
<keyword evidence="1 6" id="KW-0963">Cytoplasm</keyword>
<comment type="function">
    <text evidence="6">Required for chromosome condensation and partitioning.</text>
</comment>
<feature type="coiled-coil region" evidence="6">
    <location>
        <begin position="679"/>
        <end position="857"/>
    </location>
</feature>
<protein>
    <recommendedName>
        <fullName evidence="6">Chromosome partition protein Smc</fullName>
    </recommendedName>
</protein>
<comment type="subcellular location">
    <subcellularLocation>
        <location evidence="6">Cytoplasm</location>
    </subcellularLocation>
</comment>
<dbReference type="HAMAP" id="MF_01894">
    <property type="entry name" value="Smc_prok"/>
    <property type="match status" value="1"/>
</dbReference>
<name>A0ABV7FJ22_9ALTE</name>
<evidence type="ECO:0000256" key="1">
    <source>
        <dbReference type="ARBA" id="ARBA00022490"/>
    </source>
</evidence>
<evidence type="ECO:0000256" key="3">
    <source>
        <dbReference type="ARBA" id="ARBA00022840"/>
    </source>
</evidence>